<keyword evidence="2" id="KW-1185">Reference proteome</keyword>
<dbReference type="EMBL" id="JBGFUD010002603">
    <property type="protein sequence ID" value="MFH4977778.1"/>
    <property type="molecule type" value="Genomic_DNA"/>
</dbReference>
<protein>
    <recommendedName>
        <fullName evidence="3">Dimethylargininase</fullName>
    </recommendedName>
</protein>
<reference evidence="1 2" key="1">
    <citation type="submission" date="2024-08" db="EMBL/GenBank/DDBJ databases">
        <title>Gnathostoma spinigerum genome.</title>
        <authorList>
            <person name="Gonzalez-Bertolin B."/>
            <person name="Monzon S."/>
            <person name="Zaballos A."/>
            <person name="Jimenez P."/>
            <person name="Dekumyoy P."/>
            <person name="Varona S."/>
            <person name="Cuesta I."/>
            <person name="Sumanam S."/>
            <person name="Adisakwattana P."/>
            <person name="Gasser R.B."/>
            <person name="Hernandez-Gonzalez A."/>
            <person name="Young N.D."/>
            <person name="Perteguer M.J."/>
        </authorList>
    </citation>
    <scope>NUCLEOTIDE SEQUENCE [LARGE SCALE GENOMIC DNA]</scope>
    <source>
        <strain evidence="1">AL3</strain>
        <tissue evidence="1">Liver</tissue>
    </source>
</reference>
<comment type="caution">
    <text evidence="1">The sequence shown here is derived from an EMBL/GenBank/DDBJ whole genome shotgun (WGS) entry which is preliminary data.</text>
</comment>
<sequence length="282" mass="31622">MATAKVAVSIAAAVKKIMMCRPTYFKIAYAINPWMDVRRGADIKLASKQWNKLKDTITAAGAEVHVMEPNGAENFPDIVFSANAAVVRKNKAYLANFHYPERKGERYFYKKWFEANGYETVGDQNIIFEGAGDALWGGKDQSVLFVGIGPRTDANALDDIAQKLDDGSGFKTLGCRLIDPRFYHIDTCFCPLNDELAIYYPYAFDEITRHNMKNEIDLIPLPEKEVVRFACNAVVIKKAVIMNEGNEETAKILQKNGYETHFVNMSEFIKSGGSTKCCTLEI</sequence>
<evidence type="ECO:0008006" key="3">
    <source>
        <dbReference type="Google" id="ProtNLM"/>
    </source>
</evidence>
<evidence type="ECO:0000313" key="2">
    <source>
        <dbReference type="Proteomes" id="UP001608902"/>
    </source>
</evidence>
<gene>
    <name evidence="1" type="ORF">AB6A40_004487</name>
</gene>
<dbReference type="PANTHER" id="PTHR47271">
    <property type="entry name" value="ARGININE DEIMINASE"/>
    <property type="match status" value="1"/>
</dbReference>
<dbReference type="PANTHER" id="PTHR47271:SF2">
    <property type="entry name" value="ARGININE DEIMINASE"/>
    <property type="match status" value="1"/>
</dbReference>
<accession>A0ABD6ECT2</accession>
<dbReference type="Pfam" id="PF19420">
    <property type="entry name" value="DDAH_eukar"/>
    <property type="match status" value="1"/>
</dbReference>
<organism evidence="1 2">
    <name type="scientific">Gnathostoma spinigerum</name>
    <dbReference type="NCBI Taxonomy" id="75299"/>
    <lineage>
        <taxon>Eukaryota</taxon>
        <taxon>Metazoa</taxon>
        <taxon>Ecdysozoa</taxon>
        <taxon>Nematoda</taxon>
        <taxon>Chromadorea</taxon>
        <taxon>Rhabditida</taxon>
        <taxon>Spirurina</taxon>
        <taxon>Gnathostomatomorpha</taxon>
        <taxon>Gnathostomatoidea</taxon>
        <taxon>Gnathostomatidae</taxon>
        <taxon>Gnathostoma</taxon>
    </lineage>
</organism>
<dbReference type="SUPFAM" id="SSF55909">
    <property type="entry name" value="Pentein"/>
    <property type="match status" value="1"/>
</dbReference>
<dbReference type="Gene3D" id="3.75.10.10">
    <property type="entry name" value="L-arginine/glycine Amidinotransferase, Chain A"/>
    <property type="match status" value="1"/>
</dbReference>
<proteinExistence type="predicted"/>
<dbReference type="AlphaFoldDB" id="A0ABD6ECT2"/>
<name>A0ABD6ECT2_9BILA</name>
<evidence type="ECO:0000313" key="1">
    <source>
        <dbReference type="EMBL" id="MFH4977778.1"/>
    </source>
</evidence>
<dbReference type="Proteomes" id="UP001608902">
    <property type="component" value="Unassembled WGS sequence"/>
</dbReference>